<proteinExistence type="predicted"/>
<name>A0A7W7A9G2_9SPHN</name>
<dbReference type="InterPro" id="IPR047689">
    <property type="entry name" value="CopD"/>
</dbReference>
<feature type="transmembrane region" description="Helical" evidence="6">
    <location>
        <begin position="198"/>
        <end position="218"/>
    </location>
</feature>
<dbReference type="PANTHER" id="PTHR34820">
    <property type="entry name" value="INNER MEMBRANE PROTEIN YEBZ"/>
    <property type="match status" value="1"/>
</dbReference>
<dbReference type="Proteomes" id="UP000538566">
    <property type="component" value="Unassembled WGS sequence"/>
</dbReference>
<evidence type="ECO:0000256" key="5">
    <source>
        <dbReference type="ARBA" id="ARBA00023136"/>
    </source>
</evidence>
<dbReference type="InterPro" id="IPR008457">
    <property type="entry name" value="Cu-R_CopD_dom"/>
</dbReference>
<evidence type="ECO:0000256" key="4">
    <source>
        <dbReference type="ARBA" id="ARBA00022989"/>
    </source>
</evidence>
<feature type="transmembrane region" description="Helical" evidence="6">
    <location>
        <begin position="238"/>
        <end position="257"/>
    </location>
</feature>
<evidence type="ECO:0000313" key="9">
    <source>
        <dbReference type="Proteomes" id="UP000538566"/>
    </source>
</evidence>
<dbReference type="GO" id="GO:0005886">
    <property type="term" value="C:plasma membrane"/>
    <property type="evidence" value="ECO:0007669"/>
    <property type="project" value="UniProtKB-SubCell"/>
</dbReference>
<dbReference type="NCBIfam" id="NF033808">
    <property type="entry name" value="copper_CopD"/>
    <property type="match status" value="1"/>
</dbReference>
<dbReference type="EMBL" id="JACHOA010000001">
    <property type="protein sequence ID" value="MBB4612741.1"/>
    <property type="molecule type" value="Genomic_DNA"/>
</dbReference>
<organism evidence="8 9">
    <name type="scientific">Novosphingobium taihuense</name>
    <dbReference type="NCBI Taxonomy" id="260085"/>
    <lineage>
        <taxon>Bacteria</taxon>
        <taxon>Pseudomonadati</taxon>
        <taxon>Pseudomonadota</taxon>
        <taxon>Alphaproteobacteria</taxon>
        <taxon>Sphingomonadales</taxon>
        <taxon>Sphingomonadaceae</taxon>
        <taxon>Novosphingobium</taxon>
    </lineage>
</organism>
<keyword evidence="9" id="KW-1185">Reference proteome</keyword>
<dbReference type="InterPro" id="IPR032694">
    <property type="entry name" value="CopC/D"/>
</dbReference>
<evidence type="ECO:0000313" key="8">
    <source>
        <dbReference type="EMBL" id="MBB4612741.1"/>
    </source>
</evidence>
<keyword evidence="5 6" id="KW-0472">Membrane</keyword>
<feature type="transmembrane region" description="Helical" evidence="6">
    <location>
        <begin position="156"/>
        <end position="177"/>
    </location>
</feature>
<dbReference type="AlphaFoldDB" id="A0A7W7A9G2"/>
<dbReference type="PANTHER" id="PTHR34820:SF4">
    <property type="entry name" value="INNER MEMBRANE PROTEIN YEBZ"/>
    <property type="match status" value="1"/>
</dbReference>
<gene>
    <name evidence="8" type="ORF">GGR37_000987</name>
</gene>
<comment type="subcellular location">
    <subcellularLocation>
        <location evidence="1">Cell membrane</location>
        <topology evidence="1">Multi-pass membrane protein</topology>
    </subcellularLocation>
</comment>
<evidence type="ECO:0000256" key="3">
    <source>
        <dbReference type="ARBA" id="ARBA00022692"/>
    </source>
</evidence>
<sequence>MDNLPVIAIRFALYADLMVLAGVTAFTLYALKPEERGTALLPLAKPALILSLLGLLLSGAGMIALVAAMMGTSLWAADASVIGEIVTQSAIGSAWVVRMVAVAIALVAALALGRSPHLARYWLLASTAVAIATLVWTGHAGATEGWTGTLHRLSDIVHMLAAAVWIGGIAAFAWLLFQPMAHQSDAQIRIAHRALEQFSRVGTLAVGLIVLTGLINSLSLMGLPHPDTLFASRYGKLLLIKLGLFAAMLVLASANCWRLTPTLGAAIEQDDLAHALRGLRQSLVLESSAALTILALVAWLGTLELAIAKG</sequence>
<feature type="transmembrane region" description="Helical" evidence="6">
    <location>
        <begin position="283"/>
        <end position="301"/>
    </location>
</feature>
<keyword evidence="3 6" id="KW-0812">Transmembrane</keyword>
<feature type="transmembrane region" description="Helical" evidence="6">
    <location>
        <begin position="12"/>
        <end position="31"/>
    </location>
</feature>
<keyword evidence="2" id="KW-1003">Cell membrane</keyword>
<evidence type="ECO:0000256" key="1">
    <source>
        <dbReference type="ARBA" id="ARBA00004651"/>
    </source>
</evidence>
<evidence type="ECO:0000256" key="2">
    <source>
        <dbReference type="ARBA" id="ARBA00022475"/>
    </source>
</evidence>
<dbReference type="GO" id="GO:0006825">
    <property type="term" value="P:copper ion transport"/>
    <property type="evidence" value="ECO:0007669"/>
    <property type="project" value="InterPro"/>
</dbReference>
<dbReference type="RefSeq" id="WP_066556613.1">
    <property type="nucleotide sequence ID" value="NZ_JACHOA010000001.1"/>
</dbReference>
<comment type="caution">
    <text evidence="8">The sequence shown here is derived from an EMBL/GenBank/DDBJ whole genome shotgun (WGS) entry which is preliminary data.</text>
</comment>
<feature type="domain" description="Copper resistance protein D" evidence="7">
    <location>
        <begin position="193"/>
        <end position="300"/>
    </location>
</feature>
<keyword evidence="4 6" id="KW-1133">Transmembrane helix</keyword>
<evidence type="ECO:0000256" key="6">
    <source>
        <dbReference type="SAM" id="Phobius"/>
    </source>
</evidence>
<accession>A0A7W7A9G2</accession>
<feature type="transmembrane region" description="Helical" evidence="6">
    <location>
        <begin position="119"/>
        <end position="136"/>
    </location>
</feature>
<feature type="transmembrane region" description="Helical" evidence="6">
    <location>
        <begin position="43"/>
        <end position="70"/>
    </location>
</feature>
<protein>
    <submittedName>
        <fullName evidence="8">Putative copper resistance protein D</fullName>
    </submittedName>
</protein>
<reference evidence="8 9" key="1">
    <citation type="submission" date="2020-08" db="EMBL/GenBank/DDBJ databases">
        <title>Genomic Encyclopedia of Type Strains, Phase IV (KMG-IV): sequencing the most valuable type-strain genomes for metagenomic binning, comparative biology and taxonomic classification.</title>
        <authorList>
            <person name="Goeker M."/>
        </authorList>
    </citation>
    <scope>NUCLEOTIDE SEQUENCE [LARGE SCALE GENOMIC DNA]</scope>
    <source>
        <strain evidence="8 9">DSM 17507</strain>
    </source>
</reference>
<feature type="transmembrane region" description="Helical" evidence="6">
    <location>
        <begin position="90"/>
        <end position="112"/>
    </location>
</feature>
<dbReference type="Pfam" id="PF05425">
    <property type="entry name" value="CopD"/>
    <property type="match status" value="1"/>
</dbReference>
<dbReference type="OrthoDB" id="6053803at2"/>
<evidence type="ECO:0000259" key="7">
    <source>
        <dbReference type="Pfam" id="PF05425"/>
    </source>
</evidence>